<evidence type="ECO:0000256" key="3">
    <source>
        <dbReference type="ARBA" id="ARBA00022694"/>
    </source>
</evidence>
<proteinExistence type="inferred from homology"/>
<dbReference type="EC" id="5.4.99.28" evidence="8"/>
<evidence type="ECO:0000256" key="10">
    <source>
        <dbReference type="ARBA" id="ARBA00039988"/>
    </source>
</evidence>
<protein>
    <recommendedName>
        <fullName evidence="10">Dual-specificity RNA pseudouridine synthase RluA</fullName>
        <ecNumber evidence="8">5.4.99.28</ecNumber>
        <ecNumber evidence="9">5.4.99.29</ecNumber>
    </recommendedName>
    <alternativeName>
        <fullName evidence="11">23S rRNA pseudouridine(746) synthase</fullName>
    </alternativeName>
    <alternativeName>
        <fullName evidence="14">Ribosomal large subunit pseudouridine synthase A</fullName>
    </alternativeName>
    <alternativeName>
        <fullName evidence="13">rRNA pseudouridylate synthase A</fullName>
    </alternativeName>
    <alternativeName>
        <fullName evidence="15">rRNA-uridine isomerase A</fullName>
    </alternativeName>
    <alternativeName>
        <fullName evidence="12">tRNA pseudouridine(32) synthase</fullName>
    </alternativeName>
</protein>
<keyword evidence="18" id="KW-1185">Reference proteome</keyword>
<evidence type="ECO:0000256" key="2">
    <source>
        <dbReference type="ARBA" id="ARBA00022552"/>
    </source>
</evidence>
<feature type="domain" description="Pseudouridine synthase RsuA/RluA-like" evidence="16">
    <location>
        <begin position="23"/>
        <end position="168"/>
    </location>
</feature>
<name>A0A432Z0S4_9GAMM</name>
<organism evidence="17 18">
    <name type="scientific">Pseudidiomarina sediminum</name>
    <dbReference type="NCBI Taxonomy" id="431675"/>
    <lineage>
        <taxon>Bacteria</taxon>
        <taxon>Pseudomonadati</taxon>
        <taxon>Pseudomonadota</taxon>
        <taxon>Gammaproteobacteria</taxon>
        <taxon>Alteromonadales</taxon>
        <taxon>Idiomarinaceae</taxon>
        <taxon>Pseudidiomarina</taxon>
    </lineage>
</organism>
<comment type="catalytic activity">
    <reaction evidence="5">
        <text>uridine(32) in tRNA = pseudouridine(32) in tRNA</text>
        <dbReference type="Rhea" id="RHEA:42544"/>
        <dbReference type="Rhea" id="RHEA-COMP:10107"/>
        <dbReference type="Rhea" id="RHEA-COMP:10108"/>
        <dbReference type="ChEBI" id="CHEBI:65314"/>
        <dbReference type="ChEBI" id="CHEBI:65315"/>
        <dbReference type="EC" id="5.4.99.28"/>
    </reaction>
</comment>
<dbReference type="RefSeq" id="WP_026860816.1">
    <property type="nucleotide sequence ID" value="NZ_JAHVIQ010000004.1"/>
</dbReference>
<evidence type="ECO:0000256" key="4">
    <source>
        <dbReference type="ARBA" id="ARBA00023235"/>
    </source>
</evidence>
<comment type="catalytic activity">
    <reaction evidence="6">
        <text>uridine(746) in 23S rRNA = pseudouridine(746) in 23S rRNA</text>
        <dbReference type="Rhea" id="RHEA:42548"/>
        <dbReference type="Rhea" id="RHEA-COMP:10109"/>
        <dbReference type="Rhea" id="RHEA-COMP:10110"/>
        <dbReference type="ChEBI" id="CHEBI:65314"/>
        <dbReference type="ChEBI" id="CHEBI:65315"/>
        <dbReference type="EC" id="5.4.99.29"/>
    </reaction>
</comment>
<dbReference type="GO" id="GO:0000455">
    <property type="term" value="P:enzyme-directed rRNA pseudouridine synthesis"/>
    <property type="evidence" value="ECO:0007669"/>
    <property type="project" value="TreeGrafter"/>
</dbReference>
<dbReference type="PANTHER" id="PTHR21600:SF91">
    <property type="entry name" value="DUAL-SPECIFICITY RNA PSEUDOURIDINE SYNTHASE RLUA"/>
    <property type="match status" value="1"/>
</dbReference>
<dbReference type="InterPro" id="IPR020103">
    <property type="entry name" value="PsdUridine_synth_cat_dom_sf"/>
</dbReference>
<dbReference type="AlphaFoldDB" id="A0A432Z0S4"/>
<evidence type="ECO:0000259" key="16">
    <source>
        <dbReference type="Pfam" id="PF00849"/>
    </source>
</evidence>
<evidence type="ECO:0000313" key="17">
    <source>
        <dbReference type="EMBL" id="RUO69774.1"/>
    </source>
</evidence>
<dbReference type="InterPro" id="IPR006145">
    <property type="entry name" value="PsdUridine_synth_RsuA/RluA"/>
</dbReference>
<dbReference type="GO" id="GO:0008033">
    <property type="term" value="P:tRNA processing"/>
    <property type="evidence" value="ECO:0007669"/>
    <property type="project" value="UniProtKB-KW"/>
</dbReference>
<gene>
    <name evidence="17" type="ORF">CWI80_11160</name>
</gene>
<evidence type="ECO:0000256" key="6">
    <source>
        <dbReference type="ARBA" id="ARBA00036916"/>
    </source>
</evidence>
<dbReference type="GO" id="GO:0003723">
    <property type="term" value="F:RNA binding"/>
    <property type="evidence" value="ECO:0007669"/>
    <property type="project" value="InterPro"/>
</dbReference>
<dbReference type="GO" id="GO:0160151">
    <property type="term" value="F:tRNA pseudouridine(32) synthase activity"/>
    <property type="evidence" value="ECO:0007669"/>
    <property type="project" value="UniProtKB-EC"/>
</dbReference>
<dbReference type="Proteomes" id="UP000287022">
    <property type="component" value="Unassembled WGS sequence"/>
</dbReference>
<comment type="caution">
    <text evidence="17">The sequence shown here is derived from an EMBL/GenBank/DDBJ whole genome shotgun (WGS) entry which is preliminary data.</text>
</comment>
<evidence type="ECO:0000256" key="13">
    <source>
        <dbReference type="ARBA" id="ARBA00042844"/>
    </source>
</evidence>
<evidence type="ECO:0000313" key="18">
    <source>
        <dbReference type="Proteomes" id="UP000287022"/>
    </source>
</evidence>
<dbReference type="PROSITE" id="PS01129">
    <property type="entry name" value="PSI_RLU"/>
    <property type="match status" value="1"/>
</dbReference>
<dbReference type="InterPro" id="IPR006224">
    <property type="entry name" value="PsdUridine_synth_RluA-like_CS"/>
</dbReference>
<keyword evidence="3" id="KW-0819">tRNA processing</keyword>
<dbReference type="GO" id="GO:0160142">
    <property type="term" value="F:23S rRNA pseudouridine(746) synthase activity"/>
    <property type="evidence" value="ECO:0007669"/>
    <property type="project" value="UniProtKB-EC"/>
</dbReference>
<reference evidence="18" key="1">
    <citation type="journal article" date="2018" name="Front. Microbiol.">
        <title>Genome-Based Analysis Reveals the Taxonomy and Diversity of the Family Idiomarinaceae.</title>
        <authorList>
            <person name="Liu Y."/>
            <person name="Lai Q."/>
            <person name="Shao Z."/>
        </authorList>
    </citation>
    <scope>NUCLEOTIDE SEQUENCE [LARGE SCALE GENOMIC DNA]</scope>
    <source>
        <strain evidence="18">c121</strain>
    </source>
</reference>
<evidence type="ECO:0000256" key="11">
    <source>
        <dbReference type="ARBA" id="ARBA00041266"/>
    </source>
</evidence>
<dbReference type="PANTHER" id="PTHR21600">
    <property type="entry name" value="MITOCHONDRIAL RNA PSEUDOURIDINE SYNTHASE"/>
    <property type="match status" value="1"/>
</dbReference>
<evidence type="ECO:0000256" key="12">
    <source>
        <dbReference type="ARBA" id="ARBA00042372"/>
    </source>
</evidence>
<evidence type="ECO:0000256" key="1">
    <source>
        <dbReference type="ARBA" id="ARBA00010876"/>
    </source>
</evidence>
<evidence type="ECO:0000256" key="9">
    <source>
        <dbReference type="ARBA" id="ARBA00038945"/>
    </source>
</evidence>
<dbReference type="Pfam" id="PF00849">
    <property type="entry name" value="PseudoU_synth_2"/>
    <property type="match status" value="1"/>
</dbReference>
<evidence type="ECO:0000256" key="7">
    <source>
        <dbReference type="ARBA" id="ARBA00037305"/>
    </source>
</evidence>
<accession>A0A432Z0S4</accession>
<keyword evidence="2" id="KW-0698">rRNA processing</keyword>
<dbReference type="EC" id="5.4.99.29" evidence="9"/>
<dbReference type="SUPFAM" id="SSF55120">
    <property type="entry name" value="Pseudouridine synthase"/>
    <property type="match status" value="1"/>
</dbReference>
<sequence>MTLLHYAPPTEPYLSIVHQDDALLVINKPSGLLSVPGKAPEHYDSAWSRVCRVYPTARIVHRLDMATSGLIVFALSKTAQAHLQRQFERRVVRKYYRAHVAGQLPAQRGVIDLAMRCDWPNRPRQMIDLIEGRSAQTRYQVVQQQHGSSEVLLFPITGRSHQLRVHMQVLGTPILGDKFYADDAAFAAAPRLLLHAEEIGFLHPLTEQPINFHCPAEF</sequence>
<dbReference type="STRING" id="1122124.GCA_000423165_02108"/>
<comment type="similarity">
    <text evidence="1">Belongs to the pseudouridine synthase RluA family.</text>
</comment>
<evidence type="ECO:0000256" key="8">
    <source>
        <dbReference type="ARBA" id="ARBA00038944"/>
    </source>
</evidence>
<dbReference type="CDD" id="cd02869">
    <property type="entry name" value="PseudoU_synth_RluA_like"/>
    <property type="match status" value="1"/>
</dbReference>
<evidence type="ECO:0000256" key="15">
    <source>
        <dbReference type="ARBA" id="ARBA00043143"/>
    </source>
</evidence>
<dbReference type="EMBL" id="PIQE01000004">
    <property type="protein sequence ID" value="RUO69774.1"/>
    <property type="molecule type" value="Genomic_DNA"/>
</dbReference>
<comment type="function">
    <text evidence="7">Dual specificity enzyme that catalyzes the synthesis of pseudouridine from uracil-746 in 23S ribosomal RNA and from uracil-32 in the anticodon stem and loop of transfer RNAs.</text>
</comment>
<dbReference type="InterPro" id="IPR050188">
    <property type="entry name" value="RluA_PseudoU_synthase"/>
</dbReference>
<evidence type="ECO:0000256" key="5">
    <source>
        <dbReference type="ARBA" id="ARBA00036184"/>
    </source>
</evidence>
<dbReference type="Gene3D" id="3.30.2350.10">
    <property type="entry name" value="Pseudouridine synthase"/>
    <property type="match status" value="1"/>
</dbReference>
<evidence type="ECO:0000256" key="14">
    <source>
        <dbReference type="ARBA" id="ARBA00042883"/>
    </source>
</evidence>
<keyword evidence="4" id="KW-0413">Isomerase</keyword>